<protein>
    <submittedName>
        <fullName evidence="3">Uncharacterized protein</fullName>
    </submittedName>
</protein>
<feature type="coiled-coil region" evidence="1">
    <location>
        <begin position="617"/>
        <end position="771"/>
    </location>
</feature>
<feature type="coiled-coil region" evidence="1">
    <location>
        <begin position="825"/>
        <end position="939"/>
    </location>
</feature>
<evidence type="ECO:0000313" key="3">
    <source>
        <dbReference type="EnsemblMetazoa" id="CLYHEMP002256.1"/>
    </source>
</evidence>
<evidence type="ECO:0000256" key="2">
    <source>
        <dbReference type="SAM" id="MobiDB-lite"/>
    </source>
</evidence>
<dbReference type="GeneID" id="136803484"/>
<feature type="coiled-coil region" evidence="1">
    <location>
        <begin position="72"/>
        <end position="194"/>
    </location>
</feature>
<feature type="compositionally biased region" description="Basic and acidic residues" evidence="2">
    <location>
        <begin position="1296"/>
        <end position="1308"/>
    </location>
</feature>
<feature type="region of interest" description="Disordered" evidence="2">
    <location>
        <begin position="1170"/>
        <end position="1325"/>
    </location>
</feature>
<feature type="region of interest" description="Disordered" evidence="2">
    <location>
        <begin position="548"/>
        <end position="580"/>
    </location>
</feature>
<keyword evidence="4" id="KW-1185">Reference proteome</keyword>
<feature type="compositionally biased region" description="Basic and acidic residues" evidence="2">
    <location>
        <begin position="1206"/>
        <end position="1221"/>
    </location>
</feature>
<evidence type="ECO:0000313" key="4">
    <source>
        <dbReference type="Proteomes" id="UP000594262"/>
    </source>
</evidence>
<feature type="coiled-coil region" evidence="1">
    <location>
        <begin position="1022"/>
        <end position="1056"/>
    </location>
</feature>
<proteinExistence type="predicted"/>
<evidence type="ECO:0000256" key="1">
    <source>
        <dbReference type="SAM" id="Coils"/>
    </source>
</evidence>
<sequence>MSERGRSFSGGWNHKDRPRPPRIATVKPVSKSFSEADLMKLDVNGERPNISPRVFSRLKVQDLACLKKDNLISELEKCLGELEEEHDTTNKLAEVYDKVEGERNQLLDELDVAFQDLHEYMQRHKEMEEQTNVIETDRDELIRENEYLKAVLSNRTEIHDSKLDEENRTLSERVKELEEKNTELVDEINNLYEDRQTLISSLLHLRSEEVDDVIKRSRNSSLASRDSSSDAERLRLLSEGVDNDVEAVLALDDDQVNEQCKKIVSELNAERHELKEAFLRVKKERDSTEKELDQCREDKDKLENHYADKIKECNDLAEERNEKNVTISELKLEKRTIQRQLDHMRENNRTIASKLESVEEENDDLRASLTAMGAQMATDNSQDEELIRVKEELEALKKQTDNPQNDELNRVKEELENTRFDYEKEITALQNSALEREQQLTELREQAEKGNLESGDVVKERDSLKKSLDDLKVQNEAESLEKERLSSESMKEKERLNTQLGELEKLVSNSLKEKDELNSKLDQVVSSTAKEKEEVRIKFDNLVASSSNEKRELSDQLEDTKNKLKQESTKSKKASEENSTLKQQMLQLTNDVEISNKQSKNRINSLEIEVTKGVAAKEAVDKLLRRKEQDVKSLKNEIENLRGQISQKEKDIQAECLSANQELMQSETRKYDVLKLENEKLLQKHRSLETDHQSIVSGKDLLTLKNQSLENELANCRNNFNTMKIENERLTKKIRQSERTAGENKDFQMENKRLKGANDALSQRVRVLESDENPTIVKARQEERERYSTLLSKHDLVSAQLKSITAENNTLKEKLRHQDGDHQHVEGVKRELSMAENTIERLNKEIESLKHSKIKTEMESTRKEQSNTDEIIAKLNTEIDTLKKGKLKMEQDIKYLVQSRKEEAEIVFTNKRTEIEHERDTIKAKYELLRAECDKAYKEKDHYIMTINTLRDENGKLHGQIRKQRLISNSTQDLMIQRLRDENHTLEKQLEVVQDSLTKTVAEKKELVSRLGKTDDSIVTNMRSLKARKNELQIRVNTLEREKEQLSRQLTECRENTGQVANSPKIKTRLAHLEMRETDLQGQLVSTHTKIGVLEADNGEFRKKLEESESLIYDLQQALSQANDLAMQKSLEATKIRKHLELKNDRLLHENTDLKRKVFFTGKSDGEISPTSLFPKSNTTHLQADTSNFKSRKVSLPASMHKKTALIRDKPSSSSVKDSRSFEYPPLDPIPSIGGGRRLNSSSSSSQVELDLSQQLRELLDLTNDLTKTDDEGAGAQSSDETLAPPVPPPPANYETVDRKKSYVEPKIHVSSTDDDDDKKQEDWV</sequence>
<keyword evidence="1" id="KW-0175">Coiled coil</keyword>
<dbReference type="RefSeq" id="XP_066916325.1">
    <property type="nucleotide sequence ID" value="XM_067060224.1"/>
</dbReference>
<dbReference type="EnsemblMetazoa" id="CLYHEMT002256.1">
    <property type="protein sequence ID" value="CLYHEMP002256.1"/>
    <property type="gene ID" value="CLYHEMG002256"/>
</dbReference>
<feature type="region of interest" description="Disordered" evidence="2">
    <location>
        <begin position="1"/>
        <end position="28"/>
    </location>
</feature>
<dbReference type="OrthoDB" id="6022618at2759"/>
<accession>A0A7M5UT62</accession>
<dbReference type="Proteomes" id="UP000594262">
    <property type="component" value="Unplaced"/>
</dbReference>
<reference evidence="3" key="1">
    <citation type="submission" date="2021-01" db="UniProtKB">
        <authorList>
            <consortium name="EnsemblMetazoa"/>
        </authorList>
    </citation>
    <scope>IDENTIFICATION</scope>
</reference>
<name>A0A7M5UT62_9CNID</name>
<feature type="compositionally biased region" description="Polar residues" evidence="2">
    <location>
        <begin position="1170"/>
        <end position="1189"/>
    </location>
</feature>
<organism evidence="3 4">
    <name type="scientific">Clytia hemisphaerica</name>
    <dbReference type="NCBI Taxonomy" id="252671"/>
    <lineage>
        <taxon>Eukaryota</taxon>
        <taxon>Metazoa</taxon>
        <taxon>Cnidaria</taxon>
        <taxon>Hydrozoa</taxon>
        <taxon>Hydroidolina</taxon>
        <taxon>Leptothecata</taxon>
        <taxon>Obeliida</taxon>
        <taxon>Clytiidae</taxon>
        <taxon>Clytia</taxon>
    </lineage>
</organism>
<feature type="compositionally biased region" description="Basic and acidic residues" evidence="2">
    <location>
        <begin position="548"/>
        <end position="576"/>
    </location>
</feature>